<dbReference type="CDD" id="cd05242">
    <property type="entry name" value="SDR_a8"/>
    <property type="match status" value="1"/>
</dbReference>
<gene>
    <name evidence="5" type="ORF">P9850_15125</name>
    <name evidence="4" type="ORF">PNH38_05405</name>
</gene>
<dbReference type="InterPro" id="IPR013549">
    <property type="entry name" value="DUF1731"/>
</dbReference>
<evidence type="ECO:0000313" key="6">
    <source>
        <dbReference type="Proteomes" id="UP001213979"/>
    </source>
</evidence>
<accession>A0ABD5J0K2</accession>
<evidence type="ECO:0000259" key="3">
    <source>
        <dbReference type="Pfam" id="PF08338"/>
    </source>
</evidence>
<evidence type="ECO:0000259" key="2">
    <source>
        <dbReference type="Pfam" id="PF01370"/>
    </source>
</evidence>
<dbReference type="Pfam" id="PF08338">
    <property type="entry name" value="DUF1731"/>
    <property type="match status" value="1"/>
</dbReference>
<sequence>MNIAIAGGTGFVGKALTHYLQQKNHELYILTRRTPPTSSLPNVHYIQWMTSKSRPEAALPSLDAIINLAGESINSGRWTKKRKERIVQSRLSSTKEIIRFMRLLPSLPRVFINASAIGIYGTSFTDTFTENTETIGNDFLAQTVKKWEEEASQAQILGTRTIFARFGIIIGKNGGALGKIALPYRCWMGGTIGSGKQWVSWIHIEDVVRAIEYMLTHEQLVGPVNLTAPSPVTMDELGKTIAFVLKRPHWLPISEPMLRLLLGEKSSLVLEGQRVIPKKLQESGFSFSFPSLDTALLHLFKDSDES</sequence>
<dbReference type="Proteomes" id="UP001339962">
    <property type="component" value="Unassembled WGS sequence"/>
</dbReference>
<dbReference type="Proteomes" id="UP001213979">
    <property type="component" value="Unassembled WGS sequence"/>
</dbReference>
<evidence type="ECO:0000313" key="7">
    <source>
        <dbReference type="Proteomes" id="UP001339962"/>
    </source>
</evidence>
<organism evidence="5 7">
    <name type="scientific">Anoxybacteroides rupiense</name>
    <dbReference type="NCBI Taxonomy" id="311460"/>
    <lineage>
        <taxon>Bacteria</taxon>
        <taxon>Bacillati</taxon>
        <taxon>Bacillota</taxon>
        <taxon>Bacilli</taxon>
        <taxon>Bacillales</taxon>
        <taxon>Anoxybacillaceae</taxon>
        <taxon>Anoxybacteroides</taxon>
    </lineage>
</organism>
<dbReference type="InterPro" id="IPR036291">
    <property type="entry name" value="NAD(P)-bd_dom_sf"/>
</dbReference>
<evidence type="ECO:0000313" key="5">
    <source>
        <dbReference type="EMBL" id="MED5053131.1"/>
    </source>
</evidence>
<feature type="domain" description="DUF1731" evidence="3">
    <location>
        <begin position="255"/>
        <end position="299"/>
    </location>
</feature>
<dbReference type="PANTHER" id="PTHR11092:SF0">
    <property type="entry name" value="EPIMERASE FAMILY PROTEIN SDR39U1"/>
    <property type="match status" value="1"/>
</dbReference>
<evidence type="ECO:0000313" key="4">
    <source>
        <dbReference type="EMBL" id="MDE8563323.1"/>
    </source>
</evidence>
<dbReference type="AlphaFoldDB" id="A0ABD5J0K2"/>
<dbReference type="InterPro" id="IPR001509">
    <property type="entry name" value="Epimerase_deHydtase"/>
</dbReference>
<comment type="similarity">
    <text evidence="1">Belongs to the NAD(P)-dependent epimerase/dehydratase family. SDR39U1 subfamily.</text>
</comment>
<dbReference type="Gene3D" id="3.40.50.720">
    <property type="entry name" value="NAD(P)-binding Rossmann-like Domain"/>
    <property type="match status" value="1"/>
</dbReference>
<dbReference type="EMBL" id="JAQOTG010000003">
    <property type="protein sequence ID" value="MDE8563323.1"/>
    <property type="molecule type" value="Genomic_DNA"/>
</dbReference>
<dbReference type="InterPro" id="IPR010099">
    <property type="entry name" value="SDR39U1"/>
</dbReference>
<protein>
    <submittedName>
        <fullName evidence="5">TIGR01777 family oxidoreductase</fullName>
    </submittedName>
</protein>
<dbReference type="RefSeq" id="WP_212388098.1">
    <property type="nucleotide sequence ID" value="NZ_JAGUQN010000021.1"/>
</dbReference>
<comment type="caution">
    <text evidence="5">The sequence shown here is derived from an EMBL/GenBank/DDBJ whole genome shotgun (WGS) entry which is preliminary data.</text>
</comment>
<dbReference type="NCBIfam" id="TIGR01777">
    <property type="entry name" value="yfcH"/>
    <property type="match status" value="1"/>
</dbReference>
<dbReference type="Pfam" id="PF01370">
    <property type="entry name" value="Epimerase"/>
    <property type="match status" value="1"/>
</dbReference>
<keyword evidence="6" id="KW-1185">Reference proteome</keyword>
<evidence type="ECO:0000256" key="1">
    <source>
        <dbReference type="ARBA" id="ARBA00009353"/>
    </source>
</evidence>
<reference evidence="4 6" key="1">
    <citation type="submission" date="2023-01" db="EMBL/GenBank/DDBJ databases">
        <title>Genome-based reclassification of Anoxybacillus geothermalis as a later heterotypic synonym of Anoxybacillus rupiensis.</title>
        <authorList>
            <person name="Inan Bektas K."/>
            <person name="Canakci S."/>
            <person name="Belduz A.A."/>
            <person name="Guler H.H."/>
        </authorList>
    </citation>
    <scope>NUCLEOTIDE SEQUENCE [LARGE SCALE GENOMIC DNA]</scope>
    <source>
        <strain evidence="4 6">DSM 17127</strain>
    </source>
</reference>
<dbReference type="PANTHER" id="PTHR11092">
    <property type="entry name" value="SUGAR NUCLEOTIDE EPIMERASE RELATED"/>
    <property type="match status" value="1"/>
</dbReference>
<proteinExistence type="inferred from homology"/>
<name>A0ABD5J0K2_9BACL</name>
<dbReference type="SUPFAM" id="SSF51735">
    <property type="entry name" value="NAD(P)-binding Rossmann-fold domains"/>
    <property type="match status" value="1"/>
</dbReference>
<reference evidence="5 7" key="2">
    <citation type="submission" date="2023-03" db="EMBL/GenBank/DDBJ databases">
        <title>Bacillus Genome Sequencing.</title>
        <authorList>
            <person name="Dunlap C."/>
        </authorList>
    </citation>
    <scope>NUCLEOTIDE SEQUENCE [LARGE SCALE GENOMIC DNA]</scope>
    <source>
        <strain evidence="5 7">NRS-38</strain>
    </source>
</reference>
<dbReference type="EMBL" id="JARTLI010000039">
    <property type="protein sequence ID" value="MED5053131.1"/>
    <property type="molecule type" value="Genomic_DNA"/>
</dbReference>
<feature type="domain" description="NAD-dependent epimerase/dehydratase" evidence="2">
    <location>
        <begin position="3"/>
        <end position="218"/>
    </location>
</feature>